<comment type="caution">
    <text evidence="3">The sequence shown here is derived from an EMBL/GenBank/DDBJ whole genome shotgun (WGS) entry which is preliminary data.</text>
</comment>
<proteinExistence type="inferred from homology"/>
<sequence length="272" mass="29998">MSIPLTGGLVSGDVRDGEGKPLAGAHVAIFDRSNKCVARSETDPYGFFAAALMPGAYRVRAEAGGYQSFHERTEVEWGTHSSLGSLTLIPDATLTVPTPGLYEIDPDHSAIRFVARHIAMSRVYGQFMEFAGQIYIAERFEDSQVEVLIDAASVFTNAEKRDAHLRSADFLDVARFPKLHFTSHRFSRPGGNRWLIDGELTLHGMTSDVQLDTTYLGMQEWNGMRAGCTATTELHREHFTVNWQQILARGVPVVGSTIQITLDIQGILQSAK</sequence>
<dbReference type="InterPro" id="IPR008969">
    <property type="entry name" value="CarboxyPept-like_regulatory"/>
</dbReference>
<accession>A0ABW4EX02</accession>
<dbReference type="Pfam" id="PF04264">
    <property type="entry name" value="YceI"/>
    <property type="match status" value="1"/>
</dbReference>
<evidence type="ECO:0000259" key="2">
    <source>
        <dbReference type="SMART" id="SM00867"/>
    </source>
</evidence>
<evidence type="ECO:0000256" key="1">
    <source>
        <dbReference type="ARBA" id="ARBA00008812"/>
    </source>
</evidence>
<feature type="domain" description="Lipid/polyisoprenoid-binding YceI-like" evidence="2">
    <location>
        <begin position="101"/>
        <end position="267"/>
    </location>
</feature>
<dbReference type="InterPro" id="IPR007372">
    <property type="entry name" value="Lipid/polyisoprenoid-bd_YceI"/>
</dbReference>
<dbReference type="SMART" id="SM00867">
    <property type="entry name" value="YceI"/>
    <property type="match status" value="1"/>
</dbReference>
<dbReference type="Proteomes" id="UP001597114">
    <property type="component" value="Unassembled WGS sequence"/>
</dbReference>
<evidence type="ECO:0000313" key="3">
    <source>
        <dbReference type="EMBL" id="MFD1519582.1"/>
    </source>
</evidence>
<organism evidence="3 4">
    <name type="scientific">Pseudonocardia yunnanensis</name>
    <dbReference type="NCBI Taxonomy" id="58107"/>
    <lineage>
        <taxon>Bacteria</taxon>
        <taxon>Bacillati</taxon>
        <taxon>Actinomycetota</taxon>
        <taxon>Actinomycetes</taxon>
        <taxon>Pseudonocardiales</taxon>
        <taxon>Pseudonocardiaceae</taxon>
        <taxon>Pseudonocardia</taxon>
    </lineage>
</organism>
<dbReference type="InterPro" id="IPR036761">
    <property type="entry name" value="TTHA0802/YceI-like_sf"/>
</dbReference>
<evidence type="ECO:0000313" key="4">
    <source>
        <dbReference type="Proteomes" id="UP001597114"/>
    </source>
</evidence>
<dbReference type="SUPFAM" id="SSF101874">
    <property type="entry name" value="YceI-like"/>
    <property type="match status" value="1"/>
</dbReference>
<gene>
    <name evidence="3" type="ORF">ACFSJD_18965</name>
</gene>
<dbReference type="Pfam" id="PF13620">
    <property type="entry name" value="CarboxypepD_reg"/>
    <property type="match status" value="1"/>
</dbReference>
<dbReference type="EMBL" id="JBHUCO010000018">
    <property type="protein sequence ID" value="MFD1519582.1"/>
    <property type="molecule type" value="Genomic_DNA"/>
</dbReference>
<dbReference type="SUPFAM" id="SSF49464">
    <property type="entry name" value="Carboxypeptidase regulatory domain-like"/>
    <property type="match status" value="1"/>
</dbReference>
<reference evidence="4" key="1">
    <citation type="journal article" date="2019" name="Int. J. Syst. Evol. Microbiol.">
        <title>The Global Catalogue of Microorganisms (GCM) 10K type strain sequencing project: providing services to taxonomists for standard genome sequencing and annotation.</title>
        <authorList>
            <consortium name="The Broad Institute Genomics Platform"/>
            <consortium name="The Broad Institute Genome Sequencing Center for Infectious Disease"/>
            <person name="Wu L."/>
            <person name="Ma J."/>
        </authorList>
    </citation>
    <scope>NUCLEOTIDE SEQUENCE [LARGE SCALE GENOMIC DNA]</scope>
    <source>
        <strain evidence="4">CCM 7043</strain>
    </source>
</reference>
<keyword evidence="4" id="KW-1185">Reference proteome</keyword>
<dbReference type="PANTHER" id="PTHR34406:SF1">
    <property type="entry name" value="PROTEIN YCEI"/>
    <property type="match status" value="1"/>
</dbReference>
<dbReference type="PANTHER" id="PTHR34406">
    <property type="entry name" value="PROTEIN YCEI"/>
    <property type="match status" value="1"/>
</dbReference>
<dbReference type="Gene3D" id="2.40.128.110">
    <property type="entry name" value="Lipid/polyisoprenoid-binding, YceI-like"/>
    <property type="match status" value="1"/>
</dbReference>
<dbReference type="Gene3D" id="2.60.40.1120">
    <property type="entry name" value="Carboxypeptidase-like, regulatory domain"/>
    <property type="match status" value="1"/>
</dbReference>
<name>A0ABW4EX02_9PSEU</name>
<comment type="similarity">
    <text evidence="1">Belongs to the UPF0312 family.</text>
</comment>
<protein>
    <submittedName>
        <fullName evidence="3">YceI family protein</fullName>
    </submittedName>
</protein>
<dbReference type="RefSeq" id="WP_344725295.1">
    <property type="nucleotide sequence ID" value="NZ_BAAAUS010000030.1"/>
</dbReference>